<sequence length="41" mass="4306">VKLSKVANSIQIATPKALSSIPPIHTGIPASSDISFIFNEL</sequence>
<feature type="non-terminal residue" evidence="1">
    <location>
        <position position="41"/>
    </location>
</feature>
<feature type="non-terminal residue" evidence="1">
    <location>
        <position position="1"/>
    </location>
</feature>
<proteinExistence type="predicted"/>
<evidence type="ECO:0000313" key="1">
    <source>
        <dbReference type="EMBL" id="SVC22726.1"/>
    </source>
</evidence>
<protein>
    <submittedName>
        <fullName evidence="1">Uncharacterized protein</fullName>
    </submittedName>
</protein>
<organism evidence="1">
    <name type="scientific">marine metagenome</name>
    <dbReference type="NCBI Taxonomy" id="408172"/>
    <lineage>
        <taxon>unclassified sequences</taxon>
        <taxon>metagenomes</taxon>
        <taxon>ecological metagenomes</taxon>
    </lineage>
</organism>
<dbReference type="EMBL" id="UINC01080097">
    <property type="protein sequence ID" value="SVC22726.1"/>
    <property type="molecule type" value="Genomic_DNA"/>
</dbReference>
<accession>A0A382KFA1</accession>
<gene>
    <name evidence="1" type="ORF">METZ01_LOCUS275580</name>
</gene>
<reference evidence="1" key="1">
    <citation type="submission" date="2018-05" db="EMBL/GenBank/DDBJ databases">
        <authorList>
            <person name="Lanie J.A."/>
            <person name="Ng W.-L."/>
            <person name="Kazmierczak K.M."/>
            <person name="Andrzejewski T.M."/>
            <person name="Davidsen T.M."/>
            <person name="Wayne K.J."/>
            <person name="Tettelin H."/>
            <person name="Glass J.I."/>
            <person name="Rusch D."/>
            <person name="Podicherti R."/>
            <person name="Tsui H.-C.T."/>
            <person name="Winkler M.E."/>
        </authorList>
    </citation>
    <scope>NUCLEOTIDE SEQUENCE</scope>
</reference>
<dbReference type="AlphaFoldDB" id="A0A382KFA1"/>
<name>A0A382KFA1_9ZZZZ</name>